<dbReference type="AlphaFoldDB" id="A0A1X1CQH1"/>
<dbReference type="EMBL" id="MLFR01000035">
    <property type="protein sequence ID" value="ORM66676.1"/>
    <property type="molecule type" value="Genomic_DNA"/>
</dbReference>
<evidence type="ECO:0000313" key="3">
    <source>
        <dbReference type="Proteomes" id="UP000193558"/>
    </source>
</evidence>
<sequence length="142" mass="16826">MKFNYSIHRLNLKAQWQKDSFRVLFFVFTMMLFSVIIKWILPLFSHGNVIGGFSGMISGLLVNFWLTNISELTIKSPIYTDELVTVLNKYKYRQTDHDYYELQVAKLTRFQSQRIYIRNDGNSMILEGPYNTLKKIINQLNK</sequence>
<dbReference type="RefSeq" id="WP_084937450.1">
    <property type="nucleotide sequence ID" value="NZ_MLFR01000035.1"/>
</dbReference>
<proteinExistence type="predicted"/>
<comment type="caution">
    <text evidence="2">The sequence shown here is derived from an EMBL/GenBank/DDBJ whole genome shotgun (WGS) entry which is preliminary data.</text>
</comment>
<organism evidence="2 3">
    <name type="scientific">Pantoea rwandensis</name>
    <dbReference type="NCBI Taxonomy" id="1076550"/>
    <lineage>
        <taxon>Bacteria</taxon>
        <taxon>Pseudomonadati</taxon>
        <taxon>Pseudomonadota</taxon>
        <taxon>Gammaproteobacteria</taxon>
        <taxon>Enterobacterales</taxon>
        <taxon>Erwiniaceae</taxon>
        <taxon>Pantoea</taxon>
    </lineage>
</organism>
<feature type="transmembrane region" description="Helical" evidence="1">
    <location>
        <begin position="21"/>
        <end position="41"/>
    </location>
</feature>
<accession>A0A1X1CQH1</accession>
<dbReference type="Proteomes" id="UP000193558">
    <property type="component" value="Unassembled WGS sequence"/>
</dbReference>
<keyword evidence="1" id="KW-1133">Transmembrane helix</keyword>
<dbReference type="OrthoDB" id="6555774at2"/>
<keyword evidence="1" id="KW-0812">Transmembrane</keyword>
<evidence type="ECO:0000256" key="1">
    <source>
        <dbReference type="SAM" id="Phobius"/>
    </source>
</evidence>
<evidence type="ECO:0000313" key="2">
    <source>
        <dbReference type="EMBL" id="ORM66676.1"/>
    </source>
</evidence>
<protein>
    <submittedName>
        <fullName evidence="2">Uncharacterized protein</fullName>
    </submittedName>
</protein>
<feature type="transmembrane region" description="Helical" evidence="1">
    <location>
        <begin position="47"/>
        <end position="66"/>
    </location>
</feature>
<reference evidence="2 3" key="1">
    <citation type="journal article" date="2017" name="Antonie Van Leeuwenhoek">
        <title>Phylogenomic resolution of the bacterial genus Pantoea and its relationship with Erwinia and Tatumella.</title>
        <authorList>
            <person name="Palmer M."/>
            <person name="Steenkamp E.T."/>
            <person name="Coetzee M.P."/>
            <person name="Chan W.Y."/>
            <person name="van Zyl E."/>
            <person name="De Maayer P."/>
            <person name="Coutinho T.A."/>
            <person name="Blom J."/>
            <person name="Smits T.H."/>
            <person name="Duffy B."/>
            <person name="Venter S.N."/>
        </authorList>
    </citation>
    <scope>NUCLEOTIDE SEQUENCE [LARGE SCALE GENOMIC DNA]</scope>
    <source>
        <strain evidence="2 3">LMG 26275</strain>
    </source>
</reference>
<gene>
    <name evidence="2" type="ORF">HA51_23150</name>
</gene>
<name>A0A1X1CQH1_9GAMM</name>
<keyword evidence="1" id="KW-0472">Membrane</keyword>